<dbReference type="InterPro" id="IPR050300">
    <property type="entry name" value="GDXG_lipolytic_enzyme"/>
</dbReference>
<gene>
    <name evidence="4" type="ORF">RBB75_14015</name>
</gene>
<dbReference type="Pfam" id="PF20434">
    <property type="entry name" value="BD-FAE"/>
    <property type="match status" value="1"/>
</dbReference>
<feature type="signal peptide" evidence="2">
    <location>
        <begin position="1"/>
        <end position="33"/>
    </location>
</feature>
<name>A0AAU7Z9B7_9BACT</name>
<dbReference type="AlphaFoldDB" id="A0AAU7Z9B7"/>
<dbReference type="InterPro" id="IPR049492">
    <property type="entry name" value="BD-FAE-like_dom"/>
</dbReference>
<reference evidence="4" key="2">
    <citation type="journal article" date="2024" name="Environ. Microbiol.">
        <title>Genome analysis and description of Tunturibacter gen. nov. expands the diversity of Terriglobia in tundra soils.</title>
        <authorList>
            <person name="Messyasz A."/>
            <person name="Mannisto M.K."/>
            <person name="Kerkhof L.J."/>
            <person name="Haggblom M.M."/>
        </authorList>
    </citation>
    <scope>NUCLEOTIDE SEQUENCE</scope>
    <source>
        <strain evidence="4">M8UP23</strain>
    </source>
</reference>
<feature type="chain" id="PRO_5043313795" evidence="2">
    <location>
        <begin position="34"/>
        <end position="325"/>
    </location>
</feature>
<reference evidence="4" key="1">
    <citation type="submission" date="2023-08" db="EMBL/GenBank/DDBJ databases">
        <authorList>
            <person name="Messyasz A."/>
            <person name="Mannisto M.K."/>
            <person name="Kerkhof L.J."/>
            <person name="Haggblom M."/>
        </authorList>
    </citation>
    <scope>NUCLEOTIDE SEQUENCE</scope>
    <source>
        <strain evidence="4">M8UP23</strain>
    </source>
</reference>
<protein>
    <submittedName>
        <fullName evidence="4">Alpha/beta hydrolase</fullName>
    </submittedName>
</protein>
<dbReference type="InterPro" id="IPR029058">
    <property type="entry name" value="AB_hydrolase_fold"/>
</dbReference>
<dbReference type="SUPFAM" id="SSF53474">
    <property type="entry name" value="alpha/beta-Hydrolases"/>
    <property type="match status" value="1"/>
</dbReference>
<dbReference type="RefSeq" id="WP_353068443.1">
    <property type="nucleotide sequence ID" value="NZ_CP132931.1"/>
</dbReference>
<organism evidence="4">
    <name type="scientific">Tunturiibacter empetritectus</name>
    <dbReference type="NCBI Taxonomy" id="3069691"/>
    <lineage>
        <taxon>Bacteria</taxon>
        <taxon>Pseudomonadati</taxon>
        <taxon>Acidobacteriota</taxon>
        <taxon>Terriglobia</taxon>
        <taxon>Terriglobales</taxon>
        <taxon>Acidobacteriaceae</taxon>
        <taxon>Tunturiibacter</taxon>
    </lineage>
</organism>
<sequence length="325" mass="34499">MNFDGTMRPLLWLTVGCFCALPGAGCASNSATAATSAHAIADATVTKPPMGFAKTIVLWPNGAPGALGGSEGDIPKMYVYPAPGAGVHSAVIVMPGGGYVHLAIEKEGGEEARWLNAHGVTAFVLEYRLGPRYHFPSPMLDGARAMRYVRSHAAELGVAKDRIGLWGFSAGGHLAGYLAAVNDNGATGAEDPIDRVSDRPDFAIVSYGRFTMDATIPRKTDMEGLLGNHPTKAMLDSISVVKLVTKNTSPCFIFSTTADQQVSPLNATAFYDALKEAGVPVELHIFERGQHGAGMAQGMKGMTELAIYPTLLANWMEMHGWMSQE</sequence>
<feature type="domain" description="BD-FAE-like" evidence="3">
    <location>
        <begin position="84"/>
        <end position="274"/>
    </location>
</feature>
<keyword evidence="2" id="KW-0732">Signal</keyword>
<dbReference type="GO" id="GO:0016787">
    <property type="term" value="F:hydrolase activity"/>
    <property type="evidence" value="ECO:0007669"/>
    <property type="project" value="UniProtKB-KW"/>
</dbReference>
<dbReference type="PANTHER" id="PTHR48081:SF6">
    <property type="entry name" value="PEPTIDASE S9 PROLYL OLIGOPEPTIDASE CATALYTIC DOMAIN-CONTAINING PROTEIN"/>
    <property type="match status" value="1"/>
</dbReference>
<dbReference type="EMBL" id="CP132932">
    <property type="protein sequence ID" value="XCB25553.1"/>
    <property type="molecule type" value="Genomic_DNA"/>
</dbReference>
<evidence type="ECO:0000313" key="4">
    <source>
        <dbReference type="EMBL" id="XCB25553.1"/>
    </source>
</evidence>
<evidence type="ECO:0000256" key="2">
    <source>
        <dbReference type="SAM" id="SignalP"/>
    </source>
</evidence>
<proteinExistence type="predicted"/>
<accession>A0AAU7Z9B7</accession>
<dbReference type="Gene3D" id="3.40.50.1820">
    <property type="entry name" value="alpha/beta hydrolase"/>
    <property type="match status" value="1"/>
</dbReference>
<dbReference type="KEGG" id="temp:RBB75_14015"/>
<dbReference type="PANTHER" id="PTHR48081">
    <property type="entry name" value="AB HYDROLASE SUPERFAMILY PROTEIN C4A8.06C"/>
    <property type="match status" value="1"/>
</dbReference>
<evidence type="ECO:0000259" key="3">
    <source>
        <dbReference type="Pfam" id="PF20434"/>
    </source>
</evidence>
<evidence type="ECO:0000256" key="1">
    <source>
        <dbReference type="ARBA" id="ARBA00022801"/>
    </source>
</evidence>
<keyword evidence="1 4" id="KW-0378">Hydrolase</keyword>